<dbReference type="SUPFAM" id="SSF56808">
    <property type="entry name" value="Ribosomal protein L1"/>
    <property type="match status" value="1"/>
</dbReference>
<organism evidence="2 3">
    <name type="scientific">Rhynocoris fuscipes</name>
    <dbReference type="NCBI Taxonomy" id="488301"/>
    <lineage>
        <taxon>Eukaryota</taxon>
        <taxon>Metazoa</taxon>
        <taxon>Ecdysozoa</taxon>
        <taxon>Arthropoda</taxon>
        <taxon>Hexapoda</taxon>
        <taxon>Insecta</taxon>
        <taxon>Pterygota</taxon>
        <taxon>Neoptera</taxon>
        <taxon>Paraneoptera</taxon>
        <taxon>Hemiptera</taxon>
        <taxon>Heteroptera</taxon>
        <taxon>Panheteroptera</taxon>
        <taxon>Cimicomorpha</taxon>
        <taxon>Reduviidae</taxon>
        <taxon>Harpactorinae</taxon>
        <taxon>Harpactorini</taxon>
        <taxon>Rhynocoris</taxon>
    </lineage>
</organism>
<feature type="compositionally biased region" description="Basic and acidic residues" evidence="1">
    <location>
        <begin position="620"/>
        <end position="639"/>
    </location>
</feature>
<feature type="region of interest" description="Disordered" evidence="1">
    <location>
        <begin position="1"/>
        <end position="27"/>
    </location>
</feature>
<dbReference type="EMBL" id="JAPXFL010000003">
    <property type="protein sequence ID" value="KAK9508819.1"/>
    <property type="molecule type" value="Genomic_DNA"/>
</dbReference>
<feature type="compositionally biased region" description="Polar residues" evidence="1">
    <location>
        <begin position="99"/>
        <end position="117"/>
    </location>
</feature>
<reference evidence="2 3" key="1">
    <citation type="submission" date="2022-12" db="EMBL/GenBank/DDBJ databases">
        <title>Chromosome-level genome assembly of true bugs.</title>
        <authorList>
            <person name="Ma L."/>
            <person name="Li H."/>
        </authorList>
    </citation>
    <scope>NUCLEOTIDE SEQUENCE [LARGE SCALE GENOMIC DNA]</scope>
    <source>
        <strain evidence="2">Lab_2022b</strain>
    </source>
</reference>
<feature type="compositionally biased region" description="Acidic residues" evidence="1">
    <location>
        <begin position="517"/>
        <end position="583"/>
    </location>
</feature>
<feature type="compositionally biased region" description="Basic residues" evidence="1">
    <location>
        <begin position="706"/>
        <end position="718"/>
    </location>
</feature>
<dbReference type="InterPro" id="IPR028364">
    <property type="entry name" value="Ribosomal_uL1/biogenesis"/>
</dbReference>
<feature type="region of interest" description="Disordered" evidence="1">
    <location>
        <begin position="142"/>
        <end position="205"/>
    </location>
</feature>
<name>A0AAW1DCV7_9HEMI</name>
<dbReference type="AlphaFoldDB" id="A0AAW1DCV7"/>
<accession>A0AAW1DCV7</accession>
<feature type="region of interest" description="Disordered" evidence="1">
    <location>
        <begin position="454"/>
        <end position="474"/>
    </location>
</feature>
<comment type="caution">
    <text evidence="2">The sequence shown here is derived from an EMBL/GenBank/DDBJ whole genome shotgun (WGS) entry which is preliminary data.</text>
</comment>
<feature type="compositionally biased region" description="Basic and acidic residues" evidence="1">
    <location>
        <begin position="646"/>
        <end position="656"/>
    </location>
</feature>
<keyword evidence="3" id="KW-1185">Reference proteome</keyword>
<feature type="compositionally biased region" description="Low complexity" evidence="1">
    <location>
        <begin position="160"/>
        <end position="177"/>
    </location>
</feature>
<feature type="compositionally biased region" description="Basic residues" evidence="1">
    <location>
        <begin position="595"/>
        <end position="607"/>
    </location>
</feature>
<proteinExistence type="predicted"/>
<dbReference type="Pfam" id="PF00687">
    <property type="entry name" value="Ribosomal_L1"/>
    <property type="match status" value="1"/>
</dbReference>
<sequence length="749" mass="84672">MKTPKASTPAVKSKLNTPRSGFIKKGSDSVKKMKFNVMNNEISKSNNSTPKLDKSAISENIMGKFGSGKKGKSPFNVSGIQFDGKKSPQKKKTLAESEAVTNMKTETPKTGKQNSPTGKLKQNKASPEVQLGLNIEQYLNKNSKPKIKSGAEKSTPTGNKQISSPKLSPSPKQKTSPNQKAGNQAKKRKASPNPKNNIGKNKKSENTEILVDKNILTDAVNALMRYIDENPKERSEMLDPNVPLLLQIDYIKQPVALRSRLLVPHSLVYENSDICLFIADKGKKIEEQDDLADEMKERLKKCGVDYITEILPWKKALFEHTQYEQKKKLMNRFDFFLIEDRLSKIRAGLTDKFVPKKWPIAVRLEPESKLKENIETALRKIPVSFRGNGLTKSLQFGHYKMDKQHLVENLQAITKALCDRALFFGGRDNIRSLHIKTKKSIAFPLFVNKKSSNLVKKQPKQEEEEDEGVEGELSTLPNRIVKVFKDGTVKTKKIKEDQATTSKKPNKKQVSVKKEESDDDEEEMMESDIDEEDDSDDDEEMSEDEDVDDEEVATDEDEDDDDDDDDDDDEEEEDDEGVSSEEEAQLRAKLNSLNKKGKPNKKDKKRKQESESDEEDVEEAERSFLEQLRKQQDDIEAQAKKALKSKTMEKMMEPLKKKMKTNKPASNNFPSKKETGAKGPNFSPKNQQKSNDNLKKNDGNATLSKSARRRQNKKKHNKNANNSPNVSPKNQNKKNQKPTPGGKKFKAKG</sequence>
<protein>
    <recommendedName>
        <fullName evidence="4">Ribosomal L1 domain-containing protein 1</fullName>
    </recommendedName>
</protein>
<feature type="compositionally biased region" description="Low complexity" evidence="1">
    <location>
        <begin position="719"/>
        <end position="730"/>
    </location>
</feature>
<evidence type="ECO:0000313" key="3">
    <source>
        <dbReference type="Proteomes" id="UP001461498"/>
    </source>
</evidence>
<dbReference type="Proteomes" id="UP001461498">
    <property type="component" value="Unassembled WGS sequence"/>
</dbReference>
<evidence type="ECO:0000256" key="1">
    <source>
        <dbReference type="SAM" id="MobiDB-lite"/>
    </source>
</evidence>
<feature type="region of interest" description="Disordered" evidence="1">
    <location>
        <begin position="63"/>
        <end position="130"/>
    </location>
</feature>
<gene>
    <name evidence="2" type="ORF">O3M35_006283</name>
</gene>
<evidence type="ECO:0008006" key="4">
    <source>
        <dbReference type="Google" id="ProtNLM"/>
    </source>
</evidence>
<evidence type="ECO:0000313" key="2">
    <source>
        <dbReference type="EMBL" id="KAK9508819.1"/>
    </source>
</evidence>
<feature type="region of interest" description="Disordered" evidence="1">
    <location>
        <begin position="494"/>
        <end position="749"/>
    </location>
</feature>
<dbReference type="InterPro" id="IPR023674">
    <property type="entry name" value="Ribosomal_uL1-like"/>
</dbReference>